<dbReference type="SUPFAM" id="SSF158472">
    <property type="entry name" value="HAMP domain-like"/>
    <property type="match status" value="1"/>
</dbReference>
<dbReference type="InterPro" id="IPR005467">
    <property type="entry name" value="His_kinase_dom"/>
</dbReference>
<organism evidence="18 19">
    <name type="scientific">Metabacillus herbersteinensis</name>
    <dbReference type="NCBI Taxonomy" id="283816"/>
    <lineage>
        <taxon>Bacteria</taxon>
        <taxon>Bacillati</taxon>
        <taxon>Bacillota</taxon>
        <taxon>Bacilli</taxon>
        <taxon>Bacillales</taxon>
        <taxon>Bacillaceae</taxon>
        <taxon>Metabacillus</taxon>
    </lineage>
</organism>
<dbReference type="Pfam" id="PF18719">
    <property type="entry name" value="ArlS_N"/>
    <property type="match status" value="1"/>
</dbReference>
<evidence type="ECO:0000256" key="6">
    <source>
        <dbReference type="ARBA" id="ARBA00022553"/>
    </source>
</evidence>
<comment type="catalytic activity">
    <reaction evidence="1">
        <text>ATP + protein L-histidine = ADP + protein N-phospho-L-histidine.</text>
        <dbReference type="EC" id="2.7.13.3"/>
    </reaction>
</comment>
<evidence type="ECO:0000256" key="9">
    <source>
        <dbReference type="ARBA" id="ARBA00022741"/>
    </source>
</evidence>
<dbReference type="EC" id="2.7.13.3" evidence="3"/>
<comment type="caution">
    <text evidence="18">The sequence shown here is derived from an EMBL/GenBank/DDBJ whole genome shotgun (WGS) entry which is preliminary data.</text>
</comment>
<dbReference type="InterPro" id="IPR003594">
    <property type="entry name" value="HATPase_dom"/>
</dbReference>
<dbReference type="Gene3D" id="1.10.287.130">
    <property type="match status" value="1"/>
</dbReference>
<name>A0ABV6GMK5_9BACI</name>
<dbReference type="Pfam" id="PF02518">
    <property type="entry name" value="HATPase_c"/>
    <property type="match status" value="1"/>
</dbReference>
<evidence type="ECO:0000256" key="15">
    <source>
        <dbReference type="SAM" id="Phobius"/>
    </source>
</evidence>
<evidence type="ECO:0000313" key="18">
    <source>
        <dbReference type="EMBL" id="MFC0274844.1"/>
    </source>
</evidence>
<dbReference type="PRINTS" id="PR00344">
    <property type="entry name" value="BCTRLSENSOR"/>
</dbReference>
<feature type="transmembrane region" description="Helical" evidence="15">
    <location>
        <begin position="166"/>
        <end position="187"/>
    </location>
</feature>
<keyword evidence="6" id="KW-0597">Phosphoprotein</keyword>
<dbReference type="CDD" id="cd06225">
    <property type="entry name" value="HAMP"/>
    <property type="match status" value="1"/>
</dbReference>
<evidence type="ECO:0000256" key="8">
    <source>
        <dbReference type="ARBA" id="ARBA00022692"/>
    </source>
</evidence>
<dbReference type="Proteomes" id="UP001589854">
    <property type="component" value="Unassembled WGS sequence"/>
</dbReference>
<dbReference type="InterPro" id="IPR004358">
    <property type="entry name" value="Sig_transdc_His_kin-like_C"/>
</dbReference>
<dbReference type="EMBL" id="JBHLVO010000049">
    <property type="protein sequence ID" value="MFC0274844.1"/>
    <property type="molecule type" value="Genomic_DNA"/>
</dbReference>
<dbReference type="InterPro" id="IPR050398">
    <property type="entry name" value="HssS/ArlS-like"/>
</dbReference>
<dbReference type="InterPro" id="IPR041610">
    <property type="entry name" value="ArlS_N"/>
</dbReference>
<dbReference type="RefSeq" id="WP_378939494.1">
    <property type="nucleotide sequence ID" value="NZ_JBHLVO010000049.1"/>
</dbReference>
<keyword evidence="5" id="KW-1003">Cell membrane</keyword>
<dbReference type="InterPro" id="IPR036890">
    <property type="entry name" value="HATPase_C_sf"/>
</dbReference>
<evidence type="ECO:0000256" key="4">
    <source>
        <dbReference type="ARBA" id="ARBA00015735"/>
    </source>
</evidence>
<dbReference type="PANTHER" id="PTHR45528">
    <property type="entry name" value="SENSOR HISTIDINE KINASE CPXA"/>
    <property type="match status" value="1"/>
</dbReference>
<keyword evidence="19" id="KW-1185">Reference proteome</keyword>
<evidence type="ECO:0000256" key="7">
    <source>
        <dbReference type="ARBA" id="ARBA00022679"/>
    </source>
</evidence>
<gene>
    <name evidence="18" type="ORF">ACFFIX_26400</name>
</gene>
<feature type="domain" description="Histidine kinase" evidence="16">
    <location>
        <begin position="248"/>
        <end position="464"/>
    </location>
</feature>
<dbReference type="SUPFAM" id="SSF47384">
    <property type="entry name" value="Homodimeric domain of signal transducing histidine kinase"/>
    <property type="match status" value="1"/>
</dbReference>
<comment type="subcellular location">
    <subcellularLocation>
        <location evidence="2">Cell membrane</location>
        <topology evidence="2">Multi-pass membrane protein</topology>
    </subcellularLocation>
</comment>
<evidence type="ECO:0000256" key="2">
    <source>
        <dbReference type="ARBA" id="ARBA00004651"/>
    </source>
</evidence>
<evidence type="ECO:0000256" key="12">
    <source>
        <dbReference type="ARBA" id="ARBA00022989"/>
    </source>
</evidence>
<dbReference type="SMART" id="SM00388">
    <property type="entry name" value="HisKA"/>
    <property type="match status" value="1"/>
</dbReference>
<evidence type="ECO:0000259" key="16">
    <source>
        <dbReference type="PROSITE" id="PS50109"/>
    </source>
</evidence>
<evidence type="ECO:0000256" key="13">
    <source>
        <dbReference type="ARBA" id="ARBA00023012"/>
    </source>
</evidence>
<keyword evidence="11 18" id="KW-0067">ATP-binding</keyword>
<dbReference type="CDD" id="cd00075">
    <property type="entry name" value="HATPase"/>
    <property type="match status" value="1"/>
</dbReference>
<reference evidence="18 19" key="1">
    <citation type="submission" date="2024-09" db="EMBL/GenBank/DDBJ databases">
        <authorList>
            <person name="Sun Q."/>
            <person name="Mori K."/>
        </authorList>
    </citation>
    <scope>NUCLEOTIDE SEQUENCE [LARGE SCALE GENOMIC DNA]</scope>
    <source>
        <strain evidence="18 19">CCM 7228</strain>
    </source>
</reference>
<sequence length="473" mass="54755">MIRRKRVFWKLLITYILILFVSFFVFAIASHLLFLNDLINKHRSADRNQLNTVVQYIQKSYDNGWSREIIISSLELSIAKQDKAFYLYDESGTLLYQIGDASFNVDREIVREVLKEKQPTRKMSGEYDDQHIFIAASQIDKDASVEEKAIVMVSYGLEREFNQMKYLFVLASIISIAITGLFTYYLSKRITTPLREMNRVALHIARGQFDQRVKIKTRDELGELGETINYMAQELDSLDQMRKDFVANVSHDLRSPLTSIHGFVRAFLDDTIPHERERHYFTIMKEQTERMIKLVNDLLDMAQIEAGQLEIRHVIFNLSELVPQVVARMEPEFVKKQINVELISEEAQDIHVFADPDRIDQVIVNLIQNAVQFSSPESSVEVILKKEEQAVVSIRDYGPGIMQEDIESIWERFYKADRARTKKTGTGLGLSIVKHILDLHQTDIQVDSKVGRGTAFTFTLPIAQNKSKKHEKE</sequence>
<keyword evidence="12 15" id="KW-1133">Transmembrane helix</keyword>
<dbReference type="PROSITE" id="PS50885">
    <property type="entry name" value="HAMP"/>
    <property type="match status" value="1"/>
</dbReference>
<dbReference type="GO" id="GO:0005524">
    <property type="term" value="F:ATP binding"/>
    <property type="evidence" value="ECO:0007669"/>
    <property type="project" value="UniProtKB-KW"/>
</dbReference>
<keyword evidence="7" id="KW-0808">Transferase</keyword>
<feature type="domain" description="HAMP" evidence="17">
    <location>
        <begin position="188"/>
        <end position="240"/>
    </location>
</feature>
<feature type="transmembrane region" description="Helical" evidence="15">
    <location>
        <begin position="12"/>
        <end position="34"/>
    </location>
</feature>
<evidence type="ECO:0000259" key="17">
    <source>
        <dbReference type="PROSITE" id="PS50885"/>
    </source>
</evidence>
<keyword evidence="13" id="KW-0902">Two-component regulatory system</keyword>
<proteinExistence type="predicted"/>
<evidence type="ECO:0000256" key="1">
    <source>
        <dbReference type="ARBA" id="ARBA00000085"/>
    </source>
</evidence>
<keyword evidence="10" id="KW-0418">Kinase</keyword>
<keyword evidence="8 15" id="KW-0812">Transmembrane</keyword>
<dbReference type="SUPFAM" id="SSF55874">
    <property type="entry name" value="ATPase domain of HSP90 chaperone/DNA topoisomerase II/histidine kinase"/>
    <property type="match status" value="1"/>
</dbReference>
<dbReference type="InterPro" id="IPR036097">
    <property type="entry name" value="HisK_dim/P_sf"/>
</dbReference>
<evidence type="ECO:0000256" key="11">
    <source>
        <dbReference type="ARBA" id="ARBA00022840"/>
    </source>
</evidence>
<dbReference type="SMART" id="SM00387">
    <property type="entry name" value="HATPase_c"/>
    <property type="match status" value="1"/>
</dbReference>
<keyword evidence="14 15" id="KW-0472">Membrane</keyword>
<dbReference type="SMART" id="SM00304">
    <property type="entry name" value="HAMP"/>
    <property type="match status" value="1"/>
</dbReference>
<dbReference type="InterPro" id="IPR003661">
    <property type="entry name" value="HisK_dim/P_dom"/>
</dbReference>
<dbReference type="Gene3D" id="6.10.340.10">
    <property type="match status" value="1"/>
</dbReference>
<protein>
    <recommendedName>
        <fullName evidence="4">Signal transduction histidine-protein kinase ArlS</fullName>
        <ecNumber evidence="3">2.7.13.3</ecNumber>
    </recommendedName>
</protein>
<dbReference type="Pfam" id="PF00672">
    <property type="entry name" value="HAMP"/>
    <property type="match status" value="1"/>
</dbReference>
<keyword evidence="9" id="KW-0547">Nucleotide-binding</keyword>
<dbReference type="Pfam" id="PF00512">
    <property type="entry name" value="HisKA"/>
    <property type="match status" value="1"/>
</dbReference>
<dbReference type="Gene3D" id="3.30.565.10">
    <property type="entry name" value="Histidine kinase-like ATPase, C-terminal domain"/>
    <property type="match status" value="1"/>
</dbReference>
<evidence type="ECO:0000313" key="19">
    <source>
        <dbReference type="Proteomes" id="UP001589854"/>
    </source>
</evidence>
<evidence type="ECO:0000256" key="10">
    <source>
        <dbReference type="ARBA" id="ARBA00022777"/>
    </source>
</evidence>
<evidence type="ECO:0000256" key="5">
    <source>
        <dbReference type="ARBA" id="ARBA00022475"/>
    </source>
</evidence>
<dbReference type="CDD" id="cd00082">
    <property type="entry name" value="HisKA"/>
    <property type="match status" value="1"/>
</dbReference>
<dbReference type="PANTHER" id="PTHR45528:SF1">
    <property type="entry name" value="SENSOR HISTIDINE KINASE CPXA"/>
    <property type="match status" value="1"/>
</dbReference>
<evidence type="ECO:0000256" key="3">
    <source>
        <dbReference type="ARBA" id="ARBA00012438"/>
    </source>
</evidence>
<evidence type="ECO:0000256" key="14">
    <source>
        <dbReference type="ARBA" id="ARBA00023136"/>
    </source>
</evidence>
<dbReference type="InterPro" id="IPR003660">
    <property type="entry name" value="HAMP_dom"/>
</dbReference>
<dbReference type="PROSITE" id="PS50109">
    <property type="entry name" value="HIS_KIN"/>
    <property type="match status" value="1"/>
</dbReference>
<accession>A0ABV6GMK5</accession>